<feature type="region of interest" description="Disordered" evidence="1">
    <location>
        <begin position="1"/>
        <end position="41"/>
    </location>
</feature>
<evidence type="ECO:0000256" key="1">
    <source>
        <dbReference type="SAM" id="MobiDB-lite"/>
    </source>
</evidence>
<dbReference type="AlphaFoldDB" id="A0A8H4UUS1"/>
<evidence type="ECO:0000313" key="3">
    <source>
        <dbReference type="Proteomes" id="UP000635477"/>
    </source>
</evidence>
<keyword evidence="3" id="KW-1185">Reference proteome</keyword>
<organism evidence="2 3">
    <name type="scientific">Fusarium zealandicum</name>
    <dbReference type="NCBI Taxonomy" id="1053134"/>
    <lineage>
        <taxon>Eukaryota</taxon>
        <taxon>Fungi</taxon>
        <taxon>Dikarya</taxon>
        <taxon>Ascomycota</taxon>
        <taxon>Pezizomycotina</taxon>
        <taxon>Sordariomycetes</taxon>
        <taxon>Hypocreomycetidae</taxon>
        <taxon>Hypocreales</taxon>
        <taxon>Nectriaceae</taxon>
        <taxon>Fusarium</taxon>
        <taxon>Fusarium staphyleae species complex</taxon>
    </lineage>
</organism>
<feature type="compositionally biased region" description="Basic and acidic residues" evidence="1">
    <location>
        <begin position="1"/>
        <end position="30"/>
    </location>
</feature>
<protein>
    <submittedName>
        <fullName evidence="2">Uncharacterized protein</fullName>
    </submittedName>
</protein>
<reference evidence="2" key="1">
    <citation type="journal article" date="2020" name="BMC Genomics">
        <title>Correction to: Identification and distribution of gene clusters required for synthesis of sphingolipid metabolism inhibitors in diverse species of the filamentous fungus Fusarium.</title>
        <authorList>
            <person name="Kim H.S."/>
            <person name="Lohmar J.M."/>
            <person name="Busman M."/>
            <person name="Brown D.W."/>
            <person name="Naumann T.A."/>
            <person name="Divon H.H."/>
            <person name="Lysoe E."/>
            <person name="Uhlig S."/>
            <person name="Proctor R.H."/>
        </authorList>
    </citation>
    <scope>NUCLEOTIDE SEQUENCE</scope>
    <source>
        <strain evidence="2">NRRL 22465</strain>
    </source>
</reference>
<reference evidence="2" key="2">
    <citation type="submission" date="2020-05" db="EMBL/GenBank/DDBJ databases">
        <authorList>
            <person name="Kim H.-S."/>
            <person name="Proctor R.H."/>
            <person name="Brown D.W."/>
        </authorList>
    </citation>
    <scope>NUCLEOTIDE SEQUENCE</scope>
    <source>
        <strain evidence="2">NRRL 22465</strain>
    </source>
</reference>
<gene>
    <name evidence="2" type="ORF">FZEAL_632</name>
</gene>
<accession>A0A8H4UUS1</accession>
<sequence>MAHYPPDAKARVEDNENHVAEHPPSYDDVHTQTQQPSAPEDLPTLILDGCQIYSSYSPSRILYELSNAPADASTTIYGIEKMRYRVAHADSEPSLTSRVDHIYDFKGDWMSPAERNVVLMGKTSQKRTYPKVVMSQGLTASSFKVEGMFKADPDMKGRLNQGRNNMIVWKDAEGQIVARETRLQRDKEKKVQDLPRLAIQATLEEKTFDLLVTCWCARVWKEAEKDLKEPLSWDKCLFQT</sequence>
<dbReference type="OrthoDB" id="4196148at2759"/>
<proteinExistence type="predicted"/>
<comment type="caution">
    <text evidence="2">The sequence shown here is derived from an EMBL/GenBank/DDBJ whole genome shotgun (WGS) entry which is preliminary data.</text>
</comment>
<dbReference type="Proteomes" id="UP000635477">
    <property type="component" value="Unassembled WGS sequence"/>
</dbReference>
<dbReference type="EMBL" id="JABEYC010000034">
    <property type="protein sequence ID" value="KAF4984093.1"/>
    <property type="molecule type" value="Genomic_DNA"/>
</dbReference>
<evidence type="ECO:0000313" key="2">
    <source>
        <dbReference type="EMBL" id="KAF4984093.1"/>
    </source>
</evidence>
<name>A0A8H4UUS1_9HYPO</name>